<protein>
    <submittedName>
        <fullName evidence="6">Diaminopimelate decarboxylase</fullName>
    </submittedName>
</protein>
<dbReference type="Gene3D" id="2.40.37.10">
    <property type="entry name" value="Lyase, Ornithine Decarboxylase, Chain A, domain 1"/>
    <property type="match status" value="1"/>
</dbReference>
<feature type="domain" description="Orn/DAP/Arg decarboxylase 2 C-terminal" evidence="4">
    <location>
        <begin position="287"/>
        <end position="384"/>
    </location>
</feature>
<comment type="similarity">
    <text evidence="3">Belongs to the Orn/Lys/Arg decarboxylase class-II family.</text>
</comment>
<dbReference type="SUPFAM" id="SSF50621">
    <property type="entry name" value="Alanine racemase C-terminal domain-like"/>
    <property type="match status" value="1"/>
</dbReference>
<keyword evidence="2" id="KW-0663">Pyridoxal phosphate</keyword>
<evidence type="ECO:0000313" key="7">
    <source>
        <dbReference type="Proteomes" id="UP000094329"/>
    </source>
</evidence>
<proteinExistence type="inferred from homology"/>
<accession>A0ABX2ZZM5</accession>
<dbReference type="InterPro" id="IPR022644">
    <property type="entry name" value="De-COase2_N"/>
</dbReference>
<dbReference type="InterPro" id="IPR029066">
    <property type="entry name" value="PLP-binding_barrel"/>
</dbReference>
<dbReference type="EMBL" id="MDTU01000001">
    <property type="protein sequence ID" value="ODN42061.1"/>
    <property type="molecule type" value="Genomic_DNA"/>
</dbReference>
<dbReference type="PRINTS" id="PR01179">
    <property type="entry name" value="ODADCRBXLASE"/>
</dbReference>
<dbReference type="Proteomes" id="UP000094329">
    <property type="component" value="Unassembled WGS sequence"/>
</dbReference>
<evidence type="ECO:0000256" key="1">
    <source>
        <dbReference type="ARBA" id="ARBA00001933"/>
    </source>
</evidence>
<dbReference type="SUPFAM" id="SSF51419">
    <property type="entry name" value="PLP-binding barrel"/>
    <property type="match status" value="1"/>
</dbReference>
<dbReference type="InterPro" id="IPR022657">
    <property type="entry name" value="De-COase2_CS"/>
</dbReference>
<comment type="cofactor">
    <cofactor evidence="1">
        <name>pyridoxal 5'-phosphate</name>
        <dbReference type="ChEBI" id="CHEBI:597326"/>
    </cofactor>
</comment>
<gene>
    <name evidence="6" type="ORF">BGC07_02695</name>
</gene>
<dbReference type="InterPro" id="IPR000183">
    <property type="entry name" value="Orn/DAP/Arg_de-COase"/>
</dbReference>
<dbReference type="PROSITE" id="PS00879">
    <property type="entry name" value="ODR_DC_2_2"/>
    <property type="match status" value="1"/>
</dbReference>
<keyword evidence="7" id="KW-1185">Reference proteome</keyword>
<sequence length="408" mass="46792">MNTTIQSKIHGLIKNIKNEKISHNDQSLFCSYFYDLDSLKTHSQEIVRELPQSCQMFYATKANSELPILKTLSEDVHGFEVASLGELELIQQHFPNHPIIFGGPGKTNDELAACLKSKQVELIHIESFFELIRLSDLCKKNKQSCDILLRLNIELPSLPKTKLTMGGSPTPFGMDEETLISCLSFISRQNDIHLKGIHLHLASLQTCEETHLNLIADYFDYFKKLQKHGQLTLNHLNVGGGIGINYNDPNHKFNWRYFCSKLDTIIKNKELTNTTIRFECGRYISAFCGYYAIEVIDIKETHDQNFIICRGGTHHFRTPYAQGHSHPFTILPIEHWPHSYTRPELKQATANIVGQLCTPKDKLAYNRHIHHIRVGDIVIFSHAGAYAWNISHHNFLRHPQPDMHFIKG</sequence>
<organism evidence="6 7">
    <name type="scientific">Piscirickettsia litoralis</name>
    <dbReference type="NCBI Taxonomy" id="1891921"/>
    <lineage>
        <taxon>Bacteria</taxon>
        <taxon>Pseudomonadati</taxon>
        <taxon>Pseudomonadota</taxon>
        <taxon>Gammaproteobacteria</taxon>
        <taxon>Thiotrichales</taxon>
        <taxon>Piscirickettsiaceae</taxon>
        <taxon>Piscirickettsia</taxon>
    </lineage>
</organism>
<evidence type="ECO:0000256" key="2">
    <source>
        <dbReference type="ARBA" id="ARBA00022898"/>
    </source>
</evidence>
<dbReference type="Pfam" id="PF02784">
    <property type="entry name" value="Orn_Arg_deC_N"/>
    <property type="match status" value="1"/>
</dbReference>
<evidence type="ECO:0000313" key="6">
    <source>
        <dbReference type="EMBL" id="ODN42061.1"/>
    </source>
</evidence>
<dbReference type="CDD" id="cd06843">
    <property type="entry name" value="PLPDE_III_PvsE_like"/>
    <property type="match status" value="1"/>
</dbReference>
<dbReference type="InterPro" id="IPR022643">
    <property type="entry name" value="De-COase2_C"/>
</dbReference>
<name>A0ABX2ZZM5_9GAMM</name>
<comment type="caution">
    <text evidence="6">The sequence shown here is derived from an EMBL/GenBank/DDBJ whole genome shotgun (WGS) entry which is preliminary data.</text>
</comment>
<feature type="domain" description="Orn/DAP/Arg decarboxylase 2 N-terminal" evidence="5">
    <location>
        <begin position="37"/>
        <end position="286"/>
    </location>
</feature>
<evidence type="ECO:0000256" key="3">
    <source>
        <dbReference type="RuleBase" id="RU003737"/>
    </source>
</evidence>
<dbReference type="PANTHER" id="PTHR43727">
    <property type="entry name" value="DIAMINOPIMELATE DECARBOXYLASE"/>
    <property type="match status" value="1"/>
</dbReference>
<evidence type="ECO:0000259" key="5">
    <source>
        <dbReference type="Pfam" id="PF02784"/>
    </source>
</evidence>
<dbReference type="Pfam" id="PF00278">
    <property type="entry name" value="Orn_DAP_Arg_deC"/>
    <property type="match status" value="1"/>
</dbReference>
<dbReference type="PANTHER" id="PTHR43727:SF2">
    <property type="entry name" value="GROUP IV DECARBOXYLASE"/>
    <property type="match status" value="1"/>
</dbReference>
<dbReference type="Gene3D" id="3.20.20.10">
    <property type="entry name" value="Alanine racemase"/>
    <property type="match status" value="1"/>
</dbReference>
<evidence type="ECO:0000259" key="4">
    <source>
        <dbReference type="Pfam" id="PF00278"/>
    </source>
</evidence>
<dbReference type="RefSeq" id="WP_069311860.1">
    <property type="nucleotide sequence ID" value="NZ_MDTU01000001.1"/>
</dbReference>
<dbReference type="InterPro" id="IPR009006">
    <property type="entry name" value="Ala_racemase/Decarboxylase_C"/>
</dbReference>
<reference evidence="6 7" key="1">
    <citation type="submission" date="2016-08" db="EMBL/GenBank/DDBJ databases">
        <title>Draft genome sequence of Candidatus Piscirickettsia litoralis, from seawater.</title>
        <authorList>
            <person name="Wan X."/>
            <person name="Lee A.J."/>
            <person name="Hou S."/>
            <person name="Donachie S.P."/>
        </authorList>
    </citation>
    <scope>NUCLEOTIDE SEQUENCE [LARGE SCALE GENOMIC DNA]</scope>
    <source>
        <strain evidence="6 7">Y2</strain>
    </source>
</reference>